<dbReference type="KEGG" id="drc:G0Q07_05285"/>
<dbReference type="InterPro" id="IPR050334">
    <property type="entry name" value="Molybdenum_import_ModC"/>
</dbReference>
<dbReference type="PANTHER" id="PTHR43514">
    <property type="entry name" value="ABC TRANSPORTER I FAMILY MEMBER 10"/>
    <property type="match status" value="1"/>
</dbReference>
<name>A0A6C0RAY7_9BACT</name>
<dbReference type="InterPro" id="IPR003439">
    <property type="entry name" value="ABC_transporter-like_ATP-bd"/>
</dbReference>
<evidence type="ECO:0000313" key="6">
    <source>
        <dbReference type="Proteomes" id="UP000474630"/>
    </source>
</evidence>
<keyword evidence="1" id="KW-0813">Transport</keyword>
<evidence type="ECO:0000256" key="1">
    <source>
        <dbReference type="ARBA" id="ARBA00022448"/>
    </source>
</evidence>
<feature type="domain" description="ABC transporter" evidence="4">
    <location>
        <begin position="1"/>
        <end position="231"/>
    </location>
</feature>
<sequence length="360" mass="40431">MSAALRFHIKLQRKDFTLDVKAEIPNGITGIFGPSGHGKTSLLNSIAGIVIPDSSYIHLNGDTLLDTKNKINVKIRKRRVGYVFQDERLFPHYTIKKNLLYGEKNPDPQLFDEVIETLQIAHLLNKKPEQCSGGEKQRAAIGRAIISGSKILLMDEPFSALDVNLRREIIPYLNRVHQKFSLPILIVSHDLPDLLSLTDNLMLLKNGRLLGHGKFTDLLDQPDNLALMHESGWYNVMHLSVFAHLESKNMVLLKSHKSNLQIQALAQTIGKDVEVNQELKVLIKPENIAISKEMVPNISLRNQVEGTIKDVFLKDGLAFCIVDVGENIIVEVTEASQKSMCLEKGEHVYCLFKSAALKIY</sequence>
<dbReference type="InterPro" id="IPR011868">
    <property type="entry name" value="ModC_ABC_ATP-bd"/>
</dbReference>
<dbReference type="NCBIfam" id="TIGR02142">
    <property type="entry name" value="modC_ABC"/>
    <property type="match status" value="1"/>
</dbReference>
<dbReference type="RefSeq" id="WP_163345103.1">
    <property type="nucleotide sequence ID" value="NZ_CP048409.1"/>
</dbReference>
<organism evidence="5 6">
    <name type="scientific">Draconibacterium halophilum</name>
    <dbReference type="NCBI Taxonomy" id="2706887"/>
    <lineage>
        <taxon>Bacteria</taxon>
        <taxon>Pseudomonadati</taxon>
        <taxon>Bacteroidota</taxon>
        <taxon>Bacteroidia</taxon>
        <taxon>Marinilabiliales</taxon>
        <taxon>Prolixibacteraceae</taxon>
        <taxon>Draconibacterium</taxon>
    </lineage>
</organism>
<evidence type="ECO:0000259" key="4">
    <source>
        <dbReference type="PROSITE" id="PS50893"/>
    </source>
</evidence>
<evidence type="ECO:0000256" key="2">
    <source>
        <dbReference type="ARBA" id="ARBA00022741"/>
    </source>
</evidence>
<dbReference type="InterPro" id="IPR027417">
    <property type="entry name" value="P-loop_NTPase"/>
</dbReference>
<dbReference type="SMART" id="SM00382">
    <property type="entry name" value="AAA"/>
    <property type="match status" value="1"/>
</dbReference>
<dbReference type="PROSITE" id="PS50893">
    <property type="entry name" value="ABC_TRANSPORTER_2"/>
    <property type="match status" value="1"/>
</dbReference>
<dbReference type="SUPFAM" id="SSF50331">
    <property type="entry name" value="MOP-like"/>
    <property type="match status" value="1"/>
</dbReference>
<keyword evidence="6" id="KW-1185">Reference proteome</keyword>
<dbReference type="PROSITE" id="PS00211">
    <property type="entry name" value="ABC_TRANSPORTER_1"/>
    <property type="match status" value="1"/>
</dbReference>
<protein>
    <submittedName>
        <fullName evidence="5">Molybdenum ABC transporter ATP-binding protein</fullName>
    </submittedName>
</protein>
<evidence type="ECO:0000313" key="5">
    <source>
        <dbReference type="EMBL" id="QIA07176.1"/>
    </source>
</evidence>
<dbReference type="Pfam" id="PF03459">
    <property type="entry name" value="TOBE"/>
    <property type="match status" value="1"/>
</dbReference>
<dbReference type="Gene3D" id="3.40.50.300">
    <property type="entry name" value="P-loop containing nucleotide triphosphate hydrolases"/>
    <property type="match status" value="1"/>
</dbReference>
<dbReference type="Gene3D" id="2.40.50.100">
    <property type="match status" value="1"/>
</dbReference>
<gene>
    <name evidence="5" type="primary">modC</name>
    <name evidence="5" type="ORF">G0Q07_05285</name>
</gene>
<dbReference type="Pfam" id="PF00005">
    <property type="entry name" value="ABC_tran"/>
    <property type="match status" value="1"/>
</dbReference>
<dbReference type="InterPro" id="IPR005116">
    <property type="entry name" value="Transp-assoc_OB_typ1"/>
</dbReference>
<dbReference type="EMBL" id="CP048409">
    <property type="protein sequence ID" value="QIA07176.1"/>
    <property type="molecule type" value="Genomic_DNA"/>
</dbReference>
<dbReference type="GO" id="GO:0016887">
    <property type="term" value="F:ATP hydrolysis activity"/>
    <property type="evidence" value="ECO:0007669"/>
    <property type="project" value="InterPro"/>
</dbReference>
<dbReference type="SUPFAM" id="SSF52540">
    <property type="entry name" value="P-loop containing nucleoside triphosphate hydrolases"/>
    <property type="match status" value="1"/>
</dbReference>
<evidence type="ECO:0000256" key="3">
    <source>
        <dbReference type="ARBA" id="ARBA00022840"/>
    </source>
</evidence>
<proteinExistence type="predicted"/>
<dbReference type="GO" id="GO:0015098">
    <property type="term" value="F:molybdate ion transmembrane transporter activity"/>
    <property type="evidence" value="ECO:0007669"/>
    <property type="project" value="InterPro"/>
</dbReference>
<dbReference type="GO" id="GO:0140359">
    <property type="term" value="F:ABC-type transporter activity"/>
    <property type="evidence" value="ECO:0007669"/>
    <property type="project" value="InterPro"/>
</dbReference>
<dbReference type="InterPro" id="IPR008995">
    <property type="entry name" value="Mo/tungstate-bd_C_term_dom"/>
</dbReference>
<keyword evidence="3 5" id="KW-0067">ATP-binding</keyword>
<dbReference type="InterPro" id="IPR003593">
    <property type="entry name" value="AAA+_ATPase"/>
</dbReference>
<dbReference type="PANTHER" id="PTHR43514:SF4">
    <property type="entry name" value="ABC TRANSPORTER I FAMILY MEMBER 10"/>
    <property type="match status" value="1"/>
</dbReference>
<dbReference type="Proteomes" id="UP000474630">
    <property type="component" value="Chromosome"/>
</dbReference>
<keyword evidence="2" id="KW-0547">Nucleotide-binding</keyword>
<dbReference type="InterPro" id="IPR017871">
    <property type="entry name" value="ABC_transporter-like_CS"/>
</dbReference>
<accession>A0A6C0RAY7</accession>
<dbReference type="AlphaFoldDB" id="A0A6C0RAY7"/>
<dbReference type="GO" id="GO:0005524">
    <property type="term" value="F:ATP binding"/>
    <property type="evidence" value="ECO:0007669"/>
    <property type="project" value="UniProtKB-KW"/>
</dbReference>
<reference evidence="5 6" key="1">
    <citation type="submission" date="2020-02" db="EMBL/GenBank/DDBJ databases">
        <title>Genome sequencing for Draconibacterium sp. strain M1.</title>
        <authorList>
            <person name="Park S.-J."/>
        </authorList>
    </citation>
    <scope>NUCLEOTIDE SEQUENCE [LARGE SCALE GENOMIC DNA]</scope>
    <source>
        <strain evidence="5 6">M1</strain>
    </source>
</reference>
<dbReference type="GO" id="GO:0016020">
    <property type="term" value="C:membrane"/>
    <property type="evidence" value="ECO:0007669"/>
    <property type="project" value="InterPro"/>
</dbReference>